<evidence type="ECO:0000256" key="10">
    <source>
        <dbReference type="ARBA" id="ARBA00048679"/>
    </source>
</evidence>
<dbReference type="AlphaFoldDB" id="A0A976MER8"/>
<dbReference type="InterPro" id="IPR011009">
    <property type="entry name" value="Kinase-like_dom_sf"/>
</dbReference>
<dbReference type="EC" id="2.7.11.1" evidence="1"/>
<keyword evidence="3" id="KW-0132">Cell division</keyword>
<dbReference type="GO" id="GO:0005634">
    <property type="term" value="C:nucleus"/>
    <property type="evidence" value="ECO:0007669"/>
    <property type="project" value="UniProtKB-ARBA"/>
</dbReference>
<dbReference type="PROSITE" id="PS50011">
    <property type="entry name" value="PROTEIN_KINASE_DOM"/>
    <property type="match status" value="1"/>
</dbReference>
<sequence>MTSGYERIADYTVVRRLGSGRFGEVFLVRHKHTGKLYCWKVVPYKGLNDKEKQQLVMEVNVIRELNHPNIVRYIDRMIDKKRQLLYILMEYCDSGDLGENMRQFYKHYKLVNEQVIFDIALQLIFALAYCHNCKIGTKTGKVLHRDLKPQNIVLSTKQSKDGNKSYVCKIGDFGLCRQIGMSSFANSCVGTPYYWCPELLLSTTKNYDDKMDMWALGCVLYELSTGKTPFHYTTTLAELSREMKVGVPLPLEYRSQKLNALLSCLLQRDPNKRASAMECLGYSFWAEPATDLFLGTLNKADYDSFMKQRTSQKDRMEEIERNSSKDWYTLLMKAGKKGDKREEIAKYKSDNSIQSLVNLSNFQDVYGSEENKREPKYNARYYNTNSNINILEYVKHFQDSIEMARPQGMKSKEQRNEKRPQSSWDTPQKKEKMKHNASSVETRFSRMDSDLSDDSVTTKVSKYERCYMEGYERRETEEYDFKIQRRTSHPSTYE</sequence>
<evidence type="ECO:0000256" key="2">
    <source>
        <dbReference type="ARBA" id="ARBA00022527"/>
    </source>
</evidence>
<keyword evidence="2" id="KW-0723">Serine/threonine-protein kinase</keyword>
<evidence type="ECO:0000313" key="14">
    <source>
        <dbReference type="Proteomes" id="UP000244811"/>
    </source>
</evidence>
<evidence type="ECO:0000313" key="13">
    <source>
        <dbReference type="EMBL" id="UKK02296.1"/>
    </source>
</evidence>
<dbReference type="InterPro" id="IPR051131">
    <property type="entry name" value="NEK_Ser/Thr_kinase_NIMA"/>
</dbReference>
<evidence type="ECO:0000256" key="4">
    <source>
        <dbReference type="ARBA" id="ARBA00022679"/>
    </source>
</evidence>
<gene>
    <name evidence="13" type="ORF">MACK_001652</name>
</gene>
<protein>
    <recommendedName>
        <fullName evidence="1">non-specific serine/threonine protein kinase</fullName>
        <ecNumber evidence="1">2.7.11.1</ecNumber>
    </recommendedName>
</protein>
<dbReference type="GO" id="GO:0007059">
    <property type="term" value="P:chromosome segregation"/>
    <property type="evidence" value="ECO:0007669"/>
    <property type="project" value="UniProtKB-ARBA"/>
</dbReference>
<organism evidence="13 14">
    <name type="scientific">Theileria orientalis</name>
    <dbReference type="NCBI Taxonomy" id="68886"/>
    <lineage>
        <taxon>Eukaryota</taxon>
        <taxon>Sar</taxon>
        <taxon>Alveolata</taxon>
        <taxon>Apicomplexa</taxon>
        <taxon>Aconoidasida</taxon>
        <taxon>Piroplasmida</taxon>
        <taxon>Theileriidae</taxon>
        <taxon>Theileria</taxon>
    </lineage>
</organism>
<dbReference type="GO" id="GO:0005524">
    <property type="term" value="F:ATP binding"/>
    <property type="evidence" value="ECO:0007669"/>
    <property type="project" value="UniProtKB-KW"/>
</dbReference>
<name>A0A976MER8_THEOR</name>
<feature type="domain" description="Protein kinase" evidence="12">
    <location>
        <begin position="11"/>
        <end position="285"/>
    </location>
</feature>
<dbReference type="InterPro" id="IPR000719">
    <property type="entry name" value="Prot_kinase_dom"/>
</dbReference>
<evidence type="ECO:0000256" key="6">
    <source>
        <dbReference type="ARBA" id="ARBA00022777"/>
    </source>
</evidence>
<proteinExistence type="predicted"/>
<dbReference type="PROSITE" id="PS00108">
    <property type="entry name" value="PROTEIN_KINASE_ST"/>
    <property type="match status" value="1"/>
</dbReference>
<keyword evidence="7" id="KW-0067">ATP-binding</keyword>
<evidence type="ECO:0000256" key="9">
    <source>
        <dbReference type="ARBA" id="ARBA00047899"/>
    </source>
</evidence>
<feature type="region of interest" description="Disordered" evidence="11">
    <location>
        <begin position="405"/>
        <end position="458"/>
    </location>
</feature>
<dbReference type="FunFam" id="3.30.200.20:FF:000151">
    <property type="entry name" value="G2-specific protein kinase nimA"/>
    <property type="match status" value="1"/>
</dbReference>
<keyword evidence="5" id="KW-0547">Nucleotide-binding</keyword>
<comment type="catalytic activity">
    <reaction evidence="9">
        <text>L-threonyl-[protein] + ATP = O-phospho-L-threonyl-[protein] + ADP + H(+)</text>
        <dbReference type="Rhea" id="RHEA:46608"/>
        <dbReference type="Rhea" id="RHEA-COMP:11060"/>
        <dbReference type="Rhea" id="RHEA-COMP:11605"/>
        <dbReference type="ChEBI" id="CHEBI:15378"/>
        <dbReference type="ChEBI" id="CHEBI:30013"/>
        <dbReference type="ChEBI" id="CHEBI:30616"/>
        <dbReference type="ChEBI" id="CHEBI:61977"/>
        <dbReference type="ChEBI" id="CHEBI:456216"/>
        <dbReference type="EC" id="2.7.11.1"/>
    </reaction>
</comment>
<evidence type="ECO:0000256" key="8">
    <source>
        <dbReference type="ARBA" id="ARBA00023306"/>
    </source>
</evidence>
<evidence type="ECO:0000256" key="1">
    <source>
        <dbReference type="ARBA" id="ARBA00012513"/>
    </source>
</evidence>
<dbReference type="GO" id="GO:0004674">
    <property type="term" value="F:protein serine/threonine kinase activity"/>
    <property type="evidence" value="ECO:0007669"/>
    <property type="project" value="UniProtKB-KW"/>
</dbReference>
<keyword evidence="6 13" id="KW-0418">Kinase</keyword>
<dbReference type="SMART" id="SM00220">
    <property type="entry name" value="S_TKc"/>
    <property type="match status" value="1"/>
</dbReference>
<dbReference type="PANTHER" id="PTHR44899">
    <property type="entry name" value="CAMK FAMILY PROTEIN KINASE"/>
    <property type="match status" value="1"/>
</dbReference>
<comment type="catalytic activity">
    <reaction evidence="10">
        <text>L-seryl-[protein] + ATP = O-phospho-L-seryl-[protein] + ADP + H(+)</text>
        <dbReference type="Rhea" id="RHEA:17989"/>
        <dbReference type="Rhea" id="RHEA-COMP:9863"/>
        <dbReference type="Rhea" id="RHEA-COMP:11604"/>
        <dbReference type="ChEBI" id="CHEBI:15378"/>
        <dbReference type="ChEBI" id="CHEBI:29999"/>
        <dbReference type="ChEBI" id="CHEBI:30616"/>
        <dbReference type="ChEBI" id="CHEBI:83421"/>
        <dbReference type="ChEBI" id="CHEBI:456216"/>
        <dbReference type="EC" id="2.7.11.1"/>
    </reaction>
</comment>
<reference evidence="13" key="1">
    <citation type="submission" date="2022-07" db="EMBL/GenBank/DDBJ databases">
        <title>Evaluation of T. orientalis genome assembly methods using nanopore sequencing and analysis of variation between genomes.</title>
        <authorList>
            <person name="Yam J."/>
            <person name="Micallef M.L."/>
            <person name="Liu M."/>
            <person name="Djordjevic S.P."/>
            <person name="Bogema D.R."/>
            <person name="Jenkins C."/>
        </authorList>
    </citation>
    <scope>NUCLEOTIDE SEQUENCE</scope>
    <source>
        <strain evidence="13">Goon Nure</strain>
    </source>
</reference>
<feature type="compositionally biased region" description="Basic and acidic residues" evidence="11">
    <location>
        <begin position="410"/>
        <end position="420"/>
    </location>
</feature>
<dbReference type="GO" id="GO:0000278">
    <property type="term" value="P:mitotic cell cycle"/>
    <property type="evidence" value="ECO:0007669"/>
    <property type="project" value="UniProtKB-ARBA"/>
</dbReference>
<dbReference type="Proteomes" id="UP000244811">
    <property type="component" value="Chromosome 2"/>
</dbReference>
<evidence type="ECO:0000259" key="12">
    <source>
        <dbReference type="PROSITE" id="PS50011"/>
    </source>
</evidence>
<dbReference type="PANTHER" id="PTHR44899:SF3">
    <property type="entry name" value="SERINE_THREONINE-PROTEIN KINASE NEK1"/>
    <property type="match status" value="1"/>
</dbReference>
<dbReference type="Gene3D" id="1.10.510.10">
    <property type="entry name" value="Transferase(Phosphotransferase) domain 1"/>
    <property type="match status" value="1"/>
</dbReference>
<keyword evidence="4 13" id="KW-0808">Transferase</keyword>
<dbReference type="GO" id="GO:0051301">
    <property type="term" value="P:cell division"/>
    <property type="evidence" value="ECO:0007669"/>
    <property type="project" value="UniProtKB-KW"/>
</dbReference>
<evidence type="ECO:0000256" key="3">
    <source>
        <dbReference type="ARBA" id="ARBA00022618"/>
    </source>
</evidence>
<dbReference type="EMBL" id="CP056071">
    <property type="protein sequence ID" value="UKK02296.1"/>
    <property type="molecule type" value="Genomic_DNA"/>
</dbReference>
<accession>A0A976MER8</accession>
<evidence type="ECO:0000256" key="7">
    <source>
        <dbReference type="ARBA" id="ARBA00022840"/>
    </source>
</evidence>
<dbReference type="Pfam" id="PF00069">
    <property type="entry name" value="Pkinase"/>
    <property type="match status" value="1"/>
</dbReference>
<evidence type="ECO:0000256" key="11">
    <source>
        <dbReference type="SAM" id="MobiDB-lite"/>
    </source>
</evidence>
<evidence type="ECO:0000256" key="5">
    <source>
        <dbReference type="ARBA" id="ARBA00022741"/>
    </source>
</evidence>
<keyword evidence="8" id="KW-0131">Cell cycle</keyword>
<dbReference type="Gene3D" id="3.30.200.20">
    <property type="entry name" value="Phosphorylase Kinase, domain 1"/>
    <property type="match status" value="1"/>
</dbReference>
<dbReference type="InterPro" id="IPR008271">
    <property type="entry name" value="Ser/Thr_kinase_AS"/>
</dbReference>
<dbReference type="SUPFAM" id="SSF56112">
    <property type="entry name" value="Protein kinase-like (PK-like)"/>
    <property type="match status" value="1"/>
</dbReference>